<gene>
    <name evidence="6" type="ORF">A9Q84_08605</name>
</gene>
<evidence type="ECO:0008006" key="8">
    <source>
        <dbReference type="Google" id="ProtNLM"/>
    </source>
</evidence>
<feature type="transmembrane region" description="Helical" evidence="5">
    <location>
        <begin position="156"/>
        <end position="177"/>
    </location>
</feature>
<feature type="transmembrane region" description="Helical" evidence="5">
    <location>
        <begin position="132"/>
        <end position="150"/>
    </location>
</feature>
<evidence type="ECO:0000313" key="7">
    <source>
        <dbReference type="Proteomes" id="UP000196531"/>
    </source>
</evidence>
<evidence type="ECO:0000256" key="4">
    <source>
        <dbReference type="ARBA" id="ARBA00023136"/>
    </source>
</evidence>
<dbReference type="GO" id="GO:0005886">
    <property type="term" value="C:plasma membrane"/>
    <property type="evidence" value="ECO:0007669"/>
    <property type="project" value="TreeGrafter"/>
</dbReference>
<dbReference type="InterPro" id="IPR006008">
    <property type="entry name" value="YciB"/>
</dbReference>
<dbReference type="AlphaFoldDB" id="A0A1Y5FCP7"/>
<protein>
    <recommendedName>
        <fullName evidence="8">Intracellular septation protein A</fullName>
    </recommendedName>
</protein>
<accession>A0A1Y5FCP7</accession>
<evidence type="ECO:0000256" key="1">
    <source>
        <dbReference type="ARBA" id="ARBA00022475"/>
    </source>
</evidence>
<organism evidence="6 7">
    <name type="scientific">Halobacteriovorax marinus</name>
    <dbReference type="NCBI Taxonomy" id="97084"/>
    <lineage>
        <taxon>Bacteria</taxon>
        <taxon>Pseudomonadati</taxon>
        <taxon>Bdellovibrionota</taxon>
        <taxon>Bacteriovoracia</taxon>
        <taxon>Bacteriovoracales</taxon>
        <taxon>Halobacteriovoraceae</taxon>
        <taxon>Halobacteriovorax</taxon>
    </lineage>
</organism>
<dbReference type="PANTHER" id="PTHR36917:SF1">
    <property type="entry name" value="INNER MEMBRANE-SPANNING PROTEIN YCIB"/>
    <property type="match status" value="1"/>
</dbReference>
<comment type="caution">
    <text evidence="6">The sequence shown here is derived from an EMBL/GenBank/DDBJ whole genome shotgun (WGS) entry which is preliminary data.</text>
</comment>
<keyword evidence="4 5" id="KW-0472">Membrane</keyword>
<dbReference type="Pfam" id="PF04279">
    <property type="entry name" value="IspA"/>
    <property type="match status" value="1"/>
</dbReference>
<proteinExistence type="predicted"/>
<feature type="transmembrane region" description="Helical" evidence="5">
    <location>
        <begin position="57"/>
        <end position="75"/>
    </location>
</feature>
<sequence>MNKSLSKSFFLISFLPAIAYWYLDENYPVRIAITGGLILAILEIILEWFFNKHVHTISKANFFLILFLGGLSLLGEEGIWFKLQPCFTGVGISSFMFYRIYQGKGLLEEFLNDLPIKTKPPMIFVQSMEKHLTIYFFVTGLFMGYVAIFLSTDTWAFFKTIGNYILFGVFYIFEIFWSRRLAKNYARAERAKEVLLSTKP</sequence>
<feature type="transmembrane region" description="Helical" evidence="5">
    <location>
        <begin position="29"/>
        <end position="50"/>
    </location>
</feature>
<evidence type="ECO:0000313" key="6">
    <source>
        <dbReference type="EMBL" id="OUR96402.1"/>
    </source>
</evidence>
<dbReference type="EMBL" id="MAAO01000006">
    <property type="protein sequence ID" value="OUR96402.1"/>
    <property type="molecule type" value="Genomic_DNA"/>
</dbReference>
<keyword evidence="2 5" id="KW-0812">Transmembrane</keyword>
<dbReference type="Proteomes" id="UP000196531">
    <property type="component" value="Unassembled WGS sequence"/>
</dbReference>
<evidence type="ECO:0000256" key="2">
    <source>
        <dbReference type="ARBA" id="ARBA00022692"/>
    </source>
</evidence>
<keyword evidence="1" id="KW-1003">Cell membrane</keyword>
<keyword evidence="3 5" id="KW-1133">Transmembrane helix</keyword>
<dbReference type="PANTHER" id="PTHR36917">
    <property type="entry name" value="INTRACELLULAR SEPTATION PROTEIN A-RELATED"/>
    <property type="match status" value="1"/>
</dbReference>
<name>A0A1Y5FCP7_9BACT</name>
<evidence type="ECO:0000256" key="3">
    <source>
        <dbReference type="ARBA" id="ARBA00022989"/>
    </source>
</evidence>
<evidence type="ECO:0000256" key="5">
    <source>
        <dbReference type="SAM" id="Phobius"/>
    </source>
</evidence>
<reference evidence="7" key="1">
    <citation type="journal article" date="2017" name="Proc. Natl. Acad. Sci. U.S.A.">
        <title>Simulation of Deepwater Horizon oil plume reveals substrate specialization within a complex community of hydrocarbon-degraders.</title>
        <authorList>
            <person name="Hu P."/>
            <person name="Dubinsky E.A."/>
            <person name="Probst A.J."/>
            <person name="Wang J."/>
            <person name="Sieber C.M.K."/>
            <person name="Tom L.M."/>
            <person name="Gardinali P."/>
            <person name="Banfield J.F."/>
            <person name="Atlas R.M."/>
            <person name="Andersen G.L."/>
        </authorList>
    </citation>
    <scope>NUCLEOTIDE SEQUENCE [LARGE SCALE GENOMIC DNA]</scope>
</reference>